<evidence type="ECO:0000259" key="1">
    <source>
        <dbReference type="Pfam" id="PF14200"/>
    </source>
</evidence>
<dbReference type="AlphaFoldDB" id="A0A1L9RT19"/>
<dbReference type="EMBL" id="KV878211">
    <property type="protein sequence ID" value="OJJ37957.1"/>
    <property type="molecule type" value="Genomic_DNA"/>
</dbReference>
<dbReference type="GeneID" id="63751001"/>
<dbReference type="OrthoDB" id="4476188at2759"/>
<sequence>MSDFTGPNEYIVVARHADKRLDLDDGKKEDKTKLQLFENKDNDQYGPNQRFVFADAGNEEYFIFNIRAGTYLTASSDGKSQITGNLLSPLEKSVRWKIVPVRDGSGSYYIYSVAHPENVIDIQAAGTENRTAAITYPKNGHKNQQFFLRYP</sequence>
<evidence type="ECO:0000313" key="2">
    <source>
        <dbReference type="EMBL" id="OJJ37957.1"/>
    </source>
</evidence>
<proteinExistence type="predicted"/>
<keyword evidence="3" id="KW-1185">Reference proteome</keyword>
<reference evidence="3" key="1">
    <citation type="journal article" date="2017" name="Genome Biol.">
        <title>Comparative genomics reveals high biological diversity and specific adaptations in the industrially and medically important fungal genus Aspergillus.</title>
        <authorList>
            <person name="de Vries R.P."/>
            <person name="Riley R."/>
            <person name="Wiebenga A."/>
            <person name="Aguilar-Osorio G."/>
            <person name="Amillis S."/>
            <person name="Uchima C.A."/>
            <person name="Anderluh G."/>
            <person name="Asadollahi M."/>
            <person name="Askin M."/>
            <person name="Barry K."/>
            <person name="Battaglia E."/>
            <person name="Bayram O."/>
            <person name="Benocci T."/>
            <person name="Braus-Stromeyer S.A."/>
            <person name="Caldana C."/>
            <person name="Canovas D."/>
            <person name="Cerqueira G.C."/>
            <person name="Chen F."/>
            <person name="Chen W."/>
            <person name="Choi C."/>
            <person name="Clum A."/>
            <person name="Dos Santos R.A."/>
            <person name="Damasio A.R."/>
            <person name="Diallinas G."/>
            <person name="Emri T."/>
            <person name="Fekete E."/>
            <person name="Flipphi M."/>
            <person name="Freyberg S."/>
            <person name="Gallo A."/>
            <person name="Gournas C."/>
            <person name="Habgood R."/>
            <person name="Hainaut M."/>
            <person name="Harispe M.L."/>
            <person name="Henrissat B."/>
            <person name="Hilden K.S."/>
            <person name="Hope R."/>
            <person name="Hossain A."/>
            <person name="Karabika E."/>
            <person name="Karaffa L."/>
            <person name="Karanyi Z."/>
            <person name="Krasevec N."/>
            <person name="Kuo A."/>
            <person name="Kusch H."/>
            <person name="LaButti K."/>
            <person name="Lagendijk E.L."/>
            <person name="Lapidus A."/>
            <person name="Levasseur A."/>
            <person name="Lindquist E."/>
            <person name="Lipzen A."/>
            <person name="Logrieco A.F."/>
            <person name="MacCabe A."/>
            <person name="Maekelae M.R."/>
            <person name="Malavazi I."/>
            <person name="Melin P."/>
            <person name="Meyer V."/>
            <person name="Mielnichuk N."/>
            <person name="Miskei M."/>
            <person name="Molnar A.P."/>
            <person name="Mule G."/>
            <person name="Ngan C.Y."/>
            <person name="Orejas M."/>
            <person name="Orosz E."/>
            <person name="Ouedraogo J.P."/>
            <person name="Overkamp K.M."/>
            <person name="Park H.-S."/>
            <person name="Perrone G."/>
            <person name="Piumi F."/>
            <person name="Punt P.J."/>
            <person name="Ram A.F."/>
            <person name="Ramon A."/>
            <person name="Rauscher S."/>
            <person name="Record E."/>
            <person name="Riano-Pachon D.M."/>
            <person name="Robert V."/>
            <person name="Roehrig J."/>
            <person name="Ruller R."/>
            <person name="Salamov A."/>
            <person name="Salih N.S."/>
            <person name="Samson R.A."/>
            <person name="Sandor E."/>
            <person name="Sanguinetti M."/>
            <person name="Schuetze T."/>
            <person name="Sepcic K."/>
            <person name="Shelest E."/>
            <person name="Sherlock G."/>
            <person name="Sophianopoulou V."/>
            <person name="Squina F.M."/>
            <person name="Sun H."/>
            <person name="Susca A."/>
            <person name="Todd R.B."/>
            <person name="Tsang A."/>
            <person name="Unkles S.E."/>
            <person name="van de Wiele N."/>
            <person name="van Rossen-Uffink D."/>
            <person name="Oliveira J.V."/>
            <person name="Vesth T.C."/>
            <person name="Visser J."/>
            <person name="Yu J.-H."/>
            <person name="Zhou M."/>
            <person name="Andersen M.R."/>
            <person name="Archer D.B."/>
            <person name="Baker S.E."/>
            <person name="Benoit I."/>
            <person name="Brakhage A.A."/>
            <person name="Braus G.H."/>
            <person name="Fischer R."/>
            <person name="Frisvad J.C."/>
            <person name="Goldman G.H."/>
            <person name="Houbraken J."/>
            <person name="Oakley B."/>
            <person name="Pocsi I."/>
            <person name="Scazzocchio C."/>
            <person name="Seiboth B."/>
            <person name="vanKuyk P.A."/>
            <person name="Wortman J."/>
            <person name="Dyer P.S."/>
            <person name="Grigoriev I.V."/>
        </authorList>
    </citation>
    <scope>NUCLEOTIDE SEQUENCE [LARGE SCALE GENOMIC DNA]</scope>
    <source>
        <strain evidence="3">DTO 134E9</strain>
    </source>
</reference>
<protein>
    <recommendedName>
        <fullName evidence="1">Ricin B lectin domain-containing protein</fullName>
    </recommendedName>
</protein>
<dbReference type="SUPFAM" id="SSF50370">
    <property type="entry name" value="Ricin B-like lectins"/>
    <property type="match status" value="1"/>
</dbReference>
<gene>
    <name evidence="2" type="ORF">ASPWEDRAFT_39665</name>
</gene>
<dbReference type="Proteomes" id="UP000184383">
    <property type="component" value="Unassembled WGS sequence"/>
</dbReference>
<dbReference type="InterPro" id="IPR000772">
    <property type="entry name" value="Ricin_B_lectin"/>
</dbReference>
<organism evidence="2 3">
    <name type="scientific">Aspergillus wentii DTO 134E9</name>
    <dbReference type="NCBI Taxonomy" id="1073089"/>
    <lineage>
        <taxon>Eukaryota</taxon>
        <taxon>Fungi</taxon>
        <taxon>Dikarya</taxon>
        <taxon>Ascomycota</taxon>
        <taxon>Pezizomycotina</taxon>
        <taxon>Eurotiomycetes</taxon>
        <taxon>Eurotiomycetidae</taxon>
        <taxon>Eurotiales</taxon>
        <taxon>Aspergillaceae</taxon>
        <taxon>Aspergillus</taxon>
        <taxon>Aspergillus subgen. Cremei</taxon>
    </lineage>
</organism>
<dbReference type="Pfam" id="PF14200">
    <property type="entry name" value="RicinB_lectin_2"/>
    <property type="match status" value="1"/>
</dbReference>
<name>A0A1L9RT19_ASPWE</name>
<dbReference type="RefSeq" id="XP_040691633.1">
    <property type="nucleotide sequence ID" value="XM_040835153.1"/>
</dbReference>
<accession>A0A1L9RT19</accession>
<dbReference type="Gene3D" id="2.80.10.50">
    <property type="match status" value="1"/>
</dbReference>
<feature type="domain" description="Ricin B lectin" evidence="1">
    <location>
        <begin position="47"/>
        <end position="136"/>
    </location>
</feature>
<dbReference type="InterPro" id="IPR035992">
    <property type="entry name" value="Ricin_B-like_lectins"/>
</dbReference>
<evidence type="ECO:0000313" key="3">
    <source>
        <dbReference type="Proteomes" id="UP000184383"/>
    </source>
</evidence>
<dbReference type="VEuPathDB" id="FungiDB:ASPWEDRAFT_39665"/>